<evidence type="ECO:0000313" key="1">
    <source>
        <dbReference type="EMBL" id="OQB41943.1"/>
    </source>
</evidence>
<sequence>MEGNKNKRKIKRLCFALIWGMIHMVSLGIAVEGNKTFAANMPFITFQETQKENSTKIKESISDVLFKFVDFIKTKVSKNNPKHTSSSNITIDNSYVEEKFLPKEYFLDVLYNKDKFYINFLAKEKIVSTSQEKFYPDNFIRLNELLKILVNSYRYKIGYNLDSNIGLSNKNYFDKLMPKYYNTAYEM</sequence>
<name>A0A1V5ZNX3_9BACT</name>
<gene>
    <name evidence="1" type="ORF">BWY04_00556</name>
</gene>
<dbReference type="AlphaFoldDB" id="A0A1V5ZNX3"/>
<organism evidence="1">
    <name type="scientific">candidate division CPR1 bacterium ADurb.Bin160</name>
    <dbReference type="NCBI Taxonomy" id="1852826"/>
    <lineage>
        <taxon>Bacteria</taxon>
        <taxon>candidate division CPR1</taxon>
    </lineage>
</organism>
<dbReference type="Proteomes" id="UP000485621">
    <property type="component" value="Unassembled WGS sequence"/>
</dbReference>
<reference evidence="1" key="1">
    <citation type="submission" date="2017-02" db="EMBL/GenBank/DDBJ databases">
        <title>Delving into the versatile metabolic prowess of the omnipresent phylum Bacteroidetes.</title>
        <authorList>
            <person name="Nobu M.K."/>
            <person name="Mei R."/>
            <person name="Narihiro T."/>
            <person name="Kuroda K."/>
            <person name="Liu W.-T."/>
        </authorList>
    </citation>
    <scope>NUCLEOTIDE SEQUENCE</scope>
    <source>
        <strain evidence="1">ADurb.Bin160</strain>
    </source>
</reference>
<accession>A0A1V5ZNX3</accession>
<proteinExistence type="predicted"/>
<comment type="caution">
    <text evidence="1">The sequence shown here is derived from an EMBL/GenBank/DDBJ whole genome shotgun (WGS) entry which is preliminary data.</text>
</comment>
<protein>
    <submittedName>
        <fullName evidence="1">Uncharacterized protein</fullName>
    </submittedName>
</protein>
<dbReference type="EMBL" id="MWDB01000008">
    <property type="protein sequence ID" value="OQB41943.1"/>
    <property type="molecule type" value="Genomic_DNA"/>
</dbReference>